<dbReference type="RefSeq" id="WP_344789543.1">
    <property type="nucleotide sequence ID" value="NZ_BAABCA010000008.1"/>
</dbReference>
<dbReference type="Pfam" id="PF00994">
    <property type="entry name" value="MoCF_biosynth"/>
    <property type="match status" value="1"/>
</dbReference>
<dbReference type="Pfam" id="PF18146">
    <property type="entry name" value="CinA_KH"/>
    <property type="match status" value="1"/>
</dbReference>
<dbReference type="EMBL" id="BAABCA010000008">
    <property type="protein sequence ID" value="GAA4239444.1"/>
    <property type="molecule type" value="Genomic_DNA"/>
</dbReference>
<comment type="caution">
    <text evidence="3">The sequence shown here is derived from an EMBL/GenBank/DDBJ whole genome shotgun (WGS) entry which is preliminary data.</text>
</comment>
<dbReference type="NCBIfam" id="NF001813">
    <property type="entry name" value="PRK00549.1"/>
    <property type="match status" value="1"/>
</dbReference>
<dbReference type="NCBIfam" id="TIGR00200">
    <property type="entry name" value="cinA_nterm"/>
    <property type="match status" value="1"/>
</dbReference>
<evidence type="ECO:0000313" key="4">
    <source>
        <dbReference type="Proteomes" id="UP001501496"/>
    </source>
</evidence>
<dbReference type="HAMAP" id="MF_00226_B">
    <property type="entry name" value="CinA_B"/>
    <property type="match status" value="1"/>
</dbReference>
<evidence type="ECO:0000256" key="1">
    <source>
        <dbReference type="HAMAP-Rule" id="MF_00226"/>
    </source>
</evidence>
<dbReference type="Proteomes" id="UP001501496">
    <property type="component" value="Unassembled WGS sequence"/>
</dbReference>
<dbReference type="SUPFAM" id="SSF53218">
    <property type="entry name" value="Molybdenum cofactor biosynthesis proteins"/>
    <property type="match status" value="1"/>
</dbReference>
<dbReference type="InterPro" id="IPR050101">
    <property type="entry name" value="CinA"/>
</dbReference>
<dbReference type="Gene3D" id="3.90.950.20">
    <property type="entry name" value="CinA-like"/>
    <property type="match status" value="1"/>
</dbReference>
<organism evidence="3 4">
    <name type="scientific">Postechiella marina</name>
    <dbReference type="NCBI Taxonomy" id="943941"/>
    <lineage>
        <taxon>Bacteria</taxon>
        <taxon>Pseudomonadati</taxon>
        <taxon>Bacteroidota</taxon>
        <taxon>Flavobacteriia</taxon>
        <taxon>Flavobacteriales</taxon>
        <taxon>Flavobacteriaceae</taxon>
        <taxon>Postechiella</taxon>
    </lineage>
</organism>
<feature type="domain" description="MoaB/Mog" evidence="2">
    <location>
        <begin position="4"/>
        <end position="172"/>
    </location>
</feature>
<dbReference type="PANTHER" id="PTHR13939">
    <property type="entry name" value="NICOTINAMIDE-NUCLEOTIDE AMIDOHYDROLASE PNCC"/>
    <property type="match status" value="1"/>
</dbReference>
<keyword evidence="4" id="KW-1185">Reference proteome</keyword>
<comment type="similarity">
    <text evidence="1">Belongs to the CinA family.</text>
</comment>
<dbReference type="SMART" id="SM00852">
    <property type="entry name" value="MoCF_biosynth"/>
    <property type="match status" value="1"/>
</dbReference>
<dbReference type="NCBIfam" id="TIGR00177">
    <property type="entry name" value="molyb_syn"/>
    <property type="match status" value="1"/>
</dbReference>
<evidence type="ECO:0000313" key="3">
    <source>
        <dbReference type="EMBL" id="GAA4239444.1"/>
    </source>
</evidence>
<name>A0ABP8CHV4_9FLAO</name>
<dbReference type="InterPro" id="IPR036653">
    <property type="entry name" value="CinA-like_C"/>
</dbReference>
<dbReference type="NCBIfam" id="TIGR00199">
    <property type="entry name" value="PncC_domain"/>
    <property type="match status" value="1"/>
</dbReference>
<dbReference type="InterPro" id="IPR036425">
    <property type="entry name" value="MoaB/Mog-like_dom_sf"/>
</dbReference>
<evidence type="ECO:0000259" key="2">
    <source>
        <dbReference type="SMART" id="SM00852"/>
    </source>
</evidence>
<dbReference type="InterPro" id="IPR041424">
    <property type="entry name" value="CinA_KH"/>
</dbReference>
<protein>
    <recommendedName>
        <fullName evidence="1">CinA-like protein</fullName>
    </recommendedName>
</protein>
<dbReference type="Gene3D" id="3.40.980.10">
    <property type="entry name" value="MoaB/Mog-like domain"/>
    <property type="match status" value="1"/>
</dbReference>
<sequence length="416" mass="45930">MLAEIITIGDELLIGQVVDTNSAFIAKELNKIGVSVYQITSIQDDKEHILQAFKEAESRVDIILITGGLGPTKDDITKKTIAEYFNDTLVRNPDVLKNIETLWKRYVRQTLLQVNKDQAFVPSKAKVLMNTLGTAPGMWLEKNDKTFIALPGVPFEMRNLITTEVVPKLKDKYDAPFILHRTLLIYGLGESTLADRIQDWEDNLPKHIKLAYLPSIGKMRLRLSSKGFNAKQIIDDVQKQIDAVLPLVVNEFVGFEEDEKSLEAFIGEKLTEQEQTLAVVESCTGGKLAGRFTANSGASAYFKGGMVSYATQTKIDVLGVSKSIIDKYSVVSAQVAEAMAQQARQLFKTDYAVATTGNAGPTKGDADAEVGTVFVAIASKSGVFSEKFIFPQPRERVVNKAISMALEMLQKEILKN</sequence>
<gene>
    <name evidence="3" type="ORF">GCM10022291_33770</name>
</gene>
<accession>A0ABP8CHV4</accession>
<dbReference type="SUPFAM" id="SSF142433">
    <property type="entry name" value="CinA-like"/>
    <property type="match status" value="1"/>
</dbReference>
<dbReference type="InterPro" id="IPR008136">
    <property type="entry name" value="CinA_C"/>
</dbReference>
<proteinExistence type="inferred from homology"/>
<dbReference type="PIRSF" id="PIRSF006728">
    <property type="entry name" value="CinA"/>
    <property type="match status" value="1"/>
</dbReference>
<dbReference type="Pfam" id="PF02464">
    <property type="entry name" value="CinA"/>
    <property type="match status" value="1"/>
</dbReference>
<dbReference type="PANTHER" id="PTHR13939:SF0">
    <property type="entry name" value="NMN AMIDOHYDROLASE-LIKE PROTEIN YFAY"/>
    <property type="match status" value="1"/>
</dbReference>
<dbReference type="InterPro" id="IPR008135">
    <property type="entry name" value="Competence-induced_CinA"/>
</dbReference>
<reference evidence="4" key="1">
    <citation type="journal article" date="2019" name="Int. J. Syst. Evol. Microbiol.">
        <title>The Global Catalogue of Microorganisms (GCM) 10K type strain sequencing project: providing services to taxonomists for standard genome sequencing and annotation.</title>
        <authorList>
            <consortium name="The Broad Institute Genomics Platform"/>
            <consortium name="The Broad Institute Genome Sequencing Center for Infectious Disease"/>
            <person name="Wu L."/>
            <person name="Ma J."/>
        </authorList>
    </citation>
    <scope>NUCLEOTIDE SEQUENCE [LARGE SCALE GENOMIC DNA]</scope>
    <source>
        <strain evidence="4">JCM 17630</strain>
    </source>
</reference>
<dbReference type="CDD" id="cd00885">
    <property type="entry name" value="cinA"/>
    <property type="match status" value="1"/>
</dbReference>
<dbReference type="InterPro" id="IPR001453">
    <property type="entry name" value="MoaB/Mog_dom"/>
</dbReference>